<evidence type="ECO:0000256" key="3">
    <source>
        <dbReference type="ARBA" id="ARBA00023125"/>
    </source>
</evidence>
<sequence>MNTRKPDWDLYRSFLAVAREGSLSAAARSLGLTQPTLARHVEDLERALGTTLFVRSQRGLSPTDVARSLIPHAETLAATADALIRAASGDGGDVAGTVRISASEIMGAEVLPPILAALRERHPALAFELVLTNAVEDLMQREADIAVRMVAPTQGALVARHVGRIPLGFHAHRRYLDRAGTPRTTADLAAHALIGFDRGSAAIRAMAARVPALDGLRFALATDSDIAQLAAIRAGFGIGICQVPIAARDPDLVRLLPDAVTLSLDTWIVMHEDLRASPRCRATFDGLVEGLAPAME</sequence>
<dbReference type="PANTHER" id="PTHR30537:SF3">
    <property type="entry name" value="TRANSCRIPTIONAL REGULATORY PROTEIN"/>
    <property type="match status" value="1"/>
</dbReference>
<dbReference type="SUPFAM" id="SSF53850">
    <property type="entry name" value="Periplasmic binding protein-like II"/>
    <property type="match status" value="1"/>
</dbReference>
<evidence type="ECO:0000256" key="1">
    <source>
        <dbReference type="ARBA" id="ARBA00009437"/>
    </source>
</evidence>
<keyword evidence="2" id="KW-0805">Transcription regulation</keyword>
<evidence type="ECO:0000259" key="5">
    <source>
        <dbReference type="PROSITE" id="PS50931"/>
    </source>
</evidence>
<evidence type="ECO:0000313" key="7">
    <source>
        <dbReference type="Proteomes" id="UP000186406"/>
    </source>
</evidence>
<dbReference type="InterPro" id="IPR000847">
    <property type="entry name" value="LysR_HTH_N"/>
</dbReference>
<dbReference type="SUPFAM" id="SSF46785">
    <property type="entry name" value="Winged helix' DNA-binding domain"/>
    <property type="match status" value="1"/>
</dbReference>
<dbReference type="Pfam" id="PF03466">
    <property type="entry name" value="LysR_substrate"/>
    <property type="match status" value="1"/>
</dbReference>
<keyword evidence="3 6" id="KW-0238">DNA-binding</keyword>
<dbReference type="PROSITE" id="PS50931">
    <property type="entry name" value="HTH_LYSR"/>
    <property type="match status" value="1"/>
</dbReference>
<dbReference type="STRING" id="1123029.SAMN02745172_01176"/>
<dbReference type="Gene3D" id="1.10.10.10">
    <property type="entry name" value="Winged helix-like DNA-binding domain superfamily/Winged helix DNA-binding domain"/>
    <property type="match status" value="1"/>
</dbReference>
<dbReference type="GO" id="GO:0006351">
    <property type="term" value="P:DNA-templated transcription"/>
    <property type="evidence" value="ECO:0007669"/>
    <property type="project" value="TreeGrafter"/>
</dbReference>
<name>A0A1M7ZD78_9HYPH</name>
<proteinExistence type="inferred from homology"/>
<keyword evidence="7" id="KW-1185">Reference proteome</keyword>
<reference evidence="6 7" key="1">
    <citation type="submission" date="2016-12" db="EMBL/GenBank/DDBJ databases">
        <authorList>
            <person name="Song W.-J."/>
            <person name="Kurnit D.M."/>
        </authorList>
    </citation>
    <scope>NUCLEOTIDE SEQUENCE [LARGE SCALE GENOMIC DNA]</scope>
    <source>
        <strain evidence="6 7">DSM 19599</strain>
    </source>
</reference>
<dbReference type="OrthoDB" id="9798121at2"/>
<dbReference type="GO" id="GO:0003700">
    <property type="term" value="F:DNA-binding transcription factor activity"/>
    <property type="evidence" value="ECO:0007669"/>
    <property type="project" value="InterPro"/>
</dbReference>
<dbReference type="RefSeq" id="WP_073626533.1">
    <property type="nucleotide sequence ID" value="NZ_FRXO01000002.1"/>
</dbReference>
<evidence type="ECO:0000313" key="6">
    <source>
        <dbReference type="EMBL" id="SHO62824.1"/>
    </source>
</evidence>
<accession>A0A1M7ZD78</accession>
<dbReference type="AlphaFoldDB" id="A0A1M7ZD78"/>
<dbReference type="Gene3D" id="3.40.190.290">
    <property type="match status" value="1"/>
</dbReference>
<evidence type="ECO:0000256" key="4">
    <source>
        <dbReference type="ARBA" id="ARBA00023163"/>
    </source>
</evidence>
<dbReference type="InterPro" id="IPR058163">
    <property type="entry name" value="LysR-type_TF_proteobact-type"/>
</dbReference>
<dbReference type="GO" id="GO:0043565">
    <property type="term" value="F:sequence-specific DNA binding"/>
    <property type="evidence" value="ECO:0007669"/>
    <property type="project" value="TreeGrafter"/>
</dbReference>
<organism evidence="6 7">
    <name type="scientific">Pseudoxanthobacter soli DSM 19599</name>
    <dbReference type="NCBI Taxonomy" id="1123029"/>
    <lineage>
        <taxon>Bacteria</taxon>
        <taxon>Pseudomonadati</taxon>
        <taxon>Pseudomonadota</taxon>
        <taxon>Alphaproteobacteria</taxon>
        <taxon>Hyphomicrobiales</taxon>
        <taxon>Segnochrobactraceae</taxon>
        <taxon>Pseudoxanthobacter</taxon>
    </lineage>
</organism>
<evidence type="ECO:0000256" key="2">
    <source>
        <dbReference type="ARBA" id="ARBA00023015"/>
    </source>
</evidence>
<gene>
    <name evidence="6" type="ORF">SAMN02745172_01176</name>
</gene>
<dbReference type="InterPro" id="IPR036388">
    <property type="entry name" value="WH-like_DNA-bd_sf"/>
</dbReference>
<dbReference type="PANTHER" id="PTHR30537">
    <property type="entry name" value="HTH-TYPE TRANSCRIPTIONAL REGULATOR"/>
    <property type="match status" value="1"/>
</dbReference>
<protein>
    <submittedName>
        <fullName evidence="6">DNA-binding transcriptional regulator, LysR family</fullName>
    </submittedName>
</protein>
<dbReference type="PRINTS" id="PR00039">
    <property type="entry name" value="HTHLYSR"/>
</dbReference>
<dbReference type="EMBL" id="FRXO01000002">
    <property type="protein sequence ID" value="SHO62824.1"/>
    <property type="molecule type" value="Genomic_DNA"/>
</dbReference>
<comment type="similarity">
    <text evidence="1">Belongs to the LysR transcriptional regulatory family.</text>
</comment>
<dbReference type="Pfam" id="PF00126">
    <property type="entry name" value="HTH_1"/>
    <property type="match status" value="1"/>
</dbReference>
<dbReference type="InterPro" id="IPR036390">
    <property type="entry name" value="WH_DNA-bd_sf"/>
</dbReference>
<feature type="domain" description="HTH lysR-type" evidence="5">
    <location>
        <begin position="6"/>
        <end position="63"/>
    </location>
</feature>
<keyword evidence="4" id="KW-0804">Transcription</keyword>
<dbReference type="InterPro" id="IPR005119">
    <property type="entry name" value="LysR_subst-bd"/>
</dbReference>
<dbReference type="Proteomes" id="UP000186406">
    <property type="component" value="Unassembled WGS sequence"/>
</dbReference>